<evidence type="ECO:0000313" key="2">
    <source>
        <dbReference type="EMBL" id="SVB30725.1"/>
    </source>
</evidence>
<dbReference type="Gene3D" id="1.10.10.10">
    <property type="entry name" value="Winged helix-like DNA-binding domain superfamily/Winged helix DNA-binding domain"/>
    <property type="match status" value="1"/>
</dbReference>
<dbReference type="SUPFAM" id="SSF46785">
    <property type="entry name" value="Winged helix' DNA-binding domain"/>
    <property type="match status" value="1"/>
</dbReference>
<dbReference type="EMBL" id="UINC01036562">
    <property type="protein sequence ID" value="SVB30725.1"/>
    <property type="molecule type" value="Genomic_DNA"/>
</dbReference>
<dbReference type="NCBIfam" id="TIGR00738">
    <property type="entry name" value="rrf2_super"/>
    <property type="match status" value="1"/>
</dbReference>
<proteinExistence type="predicted"/>
<name>A0A382CXC3_9ZZZZ</name>
<dbReference type="InterPro" id="IPR036388">
    <property type="entry name" value="WH-like_DNA-bd_sf"/>
</dbReference>
<dbReference type="PANTHER" id="PTHR33221:SF5">
    <property type="entry name" value="HTH-TYPE TRANSCRIPTIONAL REGULATOR ISCR"/>
    <property type="match status" value="1"/>
</dbReference>
<dbReference type="AlphaFoldDB" id="A0A382CXC3"/>
<dbReference type="PROSITE" id="PS51197">
    <property type="entry name" value="HTH_RRF2_2"/>
    <property type="match status" value="1"/>
</dbReference>
<evidence type="ECO:0008006" key="3">
    <source>
        <dbReference type="Google" id="ProtNLM"/>
    </source>
</evidence>
<dbReference type="InterPro" id="IPR036390">
    <property type="entry name" value="WH_DNA-bd_sf"/>
</dbReference>
<dbReference type="InterPro" id="IPR000944">
    <property type="entry name" value="Tscrpt_reg_Rrf2"/>
</dbReference>
<dbReference type="GO" id="GO:0005829">
    <property type="term" value="C:cytosol"/>
    <property type="evidence" value="ECO:0007669"/>
    <property type="project" value="TreeGrafter"/>
</dbReference>
<organism evidence="2">
    <name type="scientific">marine metagenome</name>
    <dbReference type="NCBI Taxonomy" id="408172"/>
    <lineage>
        <taxon>unclassified sequences</taxon>
        <taxon>metagenomes</taxon>
        <taxon>ecological metagenomes</taxon>
    </lineage>
</organism>
<reference evidence="2" key="1">
    <citation type="submission" date="2018-05" db="EMBL/GenBank/DDBJ databases">
        <authorList>
            <person name="Lanie J.A."/>
            <person name="Ng W.-L."/>
            <person name="Kazmierczak K.M."/>
            <person name="Andrzejewski T.M."/>
            <person name="Davidsen T.M."/>
            <person name="Wayne K.J."/>
            <person name="Tettelin H."/>
            <person name="Glass J.I."/>
            <person name="Rusch D."/>
            <person name="Podicherti R."/>
            <person name="Tsui H.-C.T."/>
            <person name="Winkler M.E."/>
        </authorList>
    </citation>
    <scope>NUCLEOTIDE SEQUENCE</scope>
</reference>
<sequence length="152" mass="16997">MSLTTKGRYAVTALLDLTINESRFCYVSLSEVARRQDIPEPYLKQLFRVLRKAEILEATTGPKGGFRLARSSSDISIKEIVQVVETRMDTTQCRGNTNCSSGKECLAHELWSQLNGEINEFLSSKSLLDVVEESSLLKETTHIKQNTVIASI</sequence>
<dbReference type="PANTHER" id="PTHR33221">
    <property type="entry name" value="WINGED HELIX-TURN-HELIX TRANSCRIPTIONAL REGULATOR, RRF2 FAMILY"/>
    <property type="match status" value="1"/>
</dbReference>
<gene>
    <name evidence="2" type="ORF">METZ01_LOCUS183579</name>
</gene>
<protein>
    <recommendedName>
        <fullName evidence="3">Rrf2 family transcriptional regulator</fullName>
    </recommendedName>
</protein>
<dbReference type="GO" id="GO:0003700">
    <property type="term" value="F:DNA-binding transcription factor activity"/>
    <property type="evidence" value="ECO:0007669"/>
    <property type="project" value="TreeGrafter"/>
</dbReference>
<dbReference type="Pfam" id="PF02082">
    <property type="entry name" value="Rrf2"/>
    <property type="match status" value="1"/>
</dbReference>
<accession>A0A382CXC3</accession>
<evidence type="ECO:0000256" key="1">
    <source>
        <dbReference type="ARBA" id="ARBA00023125"/>
    </source>
</evidence>
<keyword evidence="1" id="KW-0238">DNA-binding</keyword>
<dbReference type="GO" id="GO:0003677">
    <property type="term" value="F:DNA binding"/>
    <property type="evidence" value="ECO:0007669"/>
    <property type="project" value="UniProtKB-KW"/>
</dbReference>